<evidence type="ECO:0000256" key="1">
    <source>
        <dbReference type="SAM" id="MobiDB-lite"/>
    </source>
</evidence>
<protein>
    <submittedName>
        <fullName evidence="3">PadR family transcriptional regulator</fullName>
    </submittedName>
</protein>
<dbReference type="InterPro" id="IPR052509">
    <property type="entry name" value="Metal_resp_DNA-bind_regulator"/>
</dbReference>
<gene>
    <name evidence="3" type="ORF">ISU10_07615</name>
</gene>
<sequence>MAVLGLLHESPLHGYELRKRLNLLLGWTRLLSYGSLYPALKRMLRAGVITEVTNPASVSMRQRITYQITDKGREEFATEVTDDGPSTWEDESFNMRFAFFSRTSADVRLRILEGRRTRLQERLDRQRRAVGGDDRYLSELRRHAIESVEREVRWLTDLINAERNNDTRGPERSAGPVTPPKSTQLNTPAPTPAAETS</sequence>
<evidence type="ECO:0000313" key="3">
    <source>
        <dbReference type="EMBL" id="MBF4767630.1"/>
    </source>
</evidence>
<dbReference type="Proteomes" id="UP000660668">
    <property type="component" value="Unassembled WGS sequence"/>
</dbReference>
<organism evidence="3 4">
    <name type="scientific">Nocardioides agariphilus</name>
    <dbReference type="NCBI Taxonomy" id="433664"/>
    <lineage>
        <taxon>Bacteria</taxon>
        <taxon>Bacillati</taxon>
        <taxon>Actinomycetota</taxon>
        <taxon>Actinomycetes</taxon>
        <taxon>Propionibacteriales</taxon>
        <taxon>Nocardioidaceae</taxon>
        <taxon>Nocardioides</taxon>
    </lineage>
</organism>
<dbReference type="InterPro" id="IPR005149">
    <property type="entry name" value="Tscrpt_reg_PadR_N"/>
</dbReference>
<dbReference type="AlphaFoldDB" id="A0A930VMV0"/>
<feature type="domain" description="Transcription regulator PadR N-terminal" evidence="2">
    <location>
        <begin position="3"/>
        <end position="77"/>
    </location>
</feature>
<dbReference type="EMBL" id="JADKPO010000008">
    <property type="protein sequence ID" value="MBF4767630.1"/>
    <property type="molecule type" value="Genomic_DNA"/>
</dbReference>
<proteinExistence type="predicted"/>
<evidence type="ECO:0000259" key="2">
    <source>
        <dbReference type="Pfam" id="PF03551"/>
    </source>
</evidence>
<dbReference type="InterPro" id="IPR036390">
    <property type="entry name" value="WH_DNA-bd_sf"/>
</dbReference>
<dbReference type="SUPFAM" id="SSF46785">
    <property type="entry name" value="Winged helix' DNA-binding domain"/>
    <property type="match status" value="1"/>
</dbReference>
<reference evidence="3" key="1">
    <citation type="submission" date="2020-11" db="EMBL/GenBank/DDBJ databases">
        <title>Nocardioides cynanchi sp. nov., isolated from soil of rhizosphere of Cynanchum wilfordii.</title>
        <authorList>
            <person name="Lee J.-S."/>
            <person name="Suh M.K."/>
            <person name="Kim J.-S."/>
        </authorList>
    </citation>
    <scope>NUCLEOTIDE SEQUENCE</scope>
    <source>
        <strain evidence="3">KCTC 19276</strain>
    </source>
</reference>
<dbReference type="InterPro" id="IPR036388">
    <property type="entry name" value="WH-like_DNA-bd_sf"/>
</dbReference>
<dbReference type="RefSeq" id="WP_194695782.1">
    <property type="nucleotide sequence ID" value="NZ_JADKPO010000008.1"/>
</dbReference>
<feature type="compositionally biased region" description="Polar residues" evidence="1">
    <location>
        <begin position="180"/>
        <end position="197"/>
    </location>
</feature>
<dbReference type="Gene3D" id="1.10.10.10">
    <property type="entry name" value="Winged helix-like DNA-binding domain superfamily/Winged helix DNA-binding domain"/>
    <property type="match status" value="1"/>
</dbReference>
<comment type="caution">
    <text evidence="3">The sequence shown here is derived from an EMBL/GenBank/DDBJ whole genome shotgun (WGS) entry which is preliminary data.</text>
</comment>
<evidence type="ECO:0000313" key="4">
    <source>
        <dbReference type="Proteomes" id="UP000660668"/>
    </source>
</evidence>
<feature type="region of interest" description="Disordered" evidence="1">
    <location>
        <begin position="161"/>
        <end position="197"/>
    </location>
</feature>
<name>A0A930VMV0_9ACTN</name>
<dbReference type="Pfam" id="PF03551">
    <property type="entry name" value="PadR"/>
    <property type="match status" value="1"/>
</dbReference>
<accession>A0A930VMV0</accession>
<dbReference type="PANTHER" id="PTHR33169">
    <property type="entry name" value="PADR-FAMILY TRANSCRIPTIONAL REGULATOR"/>
    <property type="match status" value="1"/>
</dbReference>
<keyword evidence="4" id="KW-1185">Reference proteome</keyword>
<dbReference type="PANTHER" id="PTHR33169:SF26">
    <property type="entry name" value="CONSERVED PROTEIN"/>
    <property type="match status" value="1"/>
</dbReference>